<dbReference type="HOGENOM" id="CLU_047061_0_0_1"/>
<dbReference type="InterPro" id="IPR012108">
    <property type="entry name" value="ADP-ribosylarg_hydro"/>
</dbReference>
<feature type="binding site" evidence="8">
    <location>
        <position position="50"/>
    </location>
    <ligand>
        <name>Mg(2+)</name>
        <dbReference type="ChEBI" id="CHEBI:18420"/>
        <label>1</label>
    </ligand>
</feature>
<dbReference type="KEGG" id="hro:HELRODRAFT_161549"/>
<keyword evidence="8" id="KW-0479">Metal-binding</keyword>
<dbReference type="InterPro" id="IPR036705">
    <property type="entry name" value="Ribosyl_crysJ1_sf"/>
</dbReference>
<evidence type="ECO:0000256" key="6">
    <source>
        <dbReference type="ARBA" id="ARBA00049798"/>
    </source>
</evidence>
<dbReference type="RefSeq" id="XP_009019704.1">
    <property type="nucleotide sequence ID" value="XM_009021456.1"/>
</dbReference>
<dbReference type="EMBL" id="AMQM01000836">
    <property type="status" value="NOT_ANNOTATED_CDS"/>
    <property type="molecule type" value="Genomic_DNA"/>
</dbReference>
<protein>
    <recommendedName>
        <fullName evidence="5">ADP-ribosylhydrolase ARH1</fullName>
        <ecNumber evidence="4">3.2.2.19</ecNumber>
    </recommendedName>
    <alternativeName>
        <fullName evidence="6">ADP-ribose-L-arginine cleaving enzyme</fullName>
    </alternativeName>
    <alternativeName>
        <fullName evidence="7">[Protein ADP-ribosylarginine] hydrolase</fullName>
    </alternativeName>
</protein>
<evidence type="ECO:0000256" key="5">
    <source>
        <dbReference type="ARBA" id="ARBA00049773"/>
    </source>
</evidence>
<dbReference type="GO" id="GO:0051725">
    <property type="term" value="P:protein de-ADP-ribosylation"/>
    <property type="evidence" value="ECO:0007669"/>
    <property type="project" value="InterPro"/>
</dbReference>
<reference evidence="9 11" key="2">
    <citation type="journal article" date="2013" name="Nature">
        <title>Insights into bilaterian evolution from three spiralian genomes.</title>
        <authorList>
            <person name="Simakov O."/>
            <person name="Marletaz F."/>
            <person name="Cho S.J."/>
            <person name="Edsinger-Gonzales E."/>
            <person name="Havlak P."/>
            <person name="Hellsten U."/>
            <person name="Kuo D.H."/>
            <person name="Larsson T."/>
            <person name="Lv J."/>
            <person name="Arendt D."/>
            <person name="Savage R."/>
            <person name="Osoegawa K."/>
            <person name="de Jong P."/>
            <person name="Grimwood J."/>
            <person name="Chapman J.A."/>
            <person name="Shapiro H."/>
            <person name="Aerts A."/>
            <person name="Otillar R.P."/>
            <person name="Terry A.Y."/>
            <person name="Boore J.L."/>
            <person name="Grigoriev I.V."/>
            <person name="Lindberg D.R."/>
            <person name="Seaver E.C."/>
            <person name="Weisblat D.A."/>
            <person name="Putnam N.H."/>
            <person name="Rokhsar D.S."/>
        </authorList>
    </citation>
    <scope>NUCLEOTIDE SEQUENCE</scope>
</reference>
<keyword evidence="11" id="KW-1185">Reference proteome</keyword>
<dbReference type="GeneID" id="20199219"/>
<reference evidence="10" key="3">
    <citation type="submission" date="2015-06" db="UniProtKB">
        <authorList>
            <consortium name="EnsemblMetazoa"/>
        </authorList>
    </citation>
    <scope>IDENTIFICATION</scope>
</reference>
<comment type="function">
    <text evidence="3">Specifically acts as an arginine mono-ADP-ribosylhydrolase by mediating the removal of mono-ADP-ribose attached to arginine residues on proteins.</text>
</comment>
<evidence type="ECO:0000256" key="8">
    <source>
        <dbReference type="PIRSR" id="PIRSR605502-1"/>
    </source>
</evidence>
<feature type="binding site" evidence="8">
    <location>
        <position position="51"/>
    </location>
    <ligand>
        <name>Mg(2+)</name>
        <dbReference type="ChEBI" id="CHEBI:18420"/>
        <label>1</label>
    </ligand>
</feature>
<dbReference type="Pfam" id="PF03747">
    <property type="entry name" value="ADP_ribosyl_GH"/>
    <property type="match status" value="1"/>
</dbReference>
<dbReference type="SUPFAM" id="SSF101478">
    <property type="entry name" value="ADP-ribosylglycohydrolase"/>
    <property type="match status" value="1"/>
</dbReference>
<feature type="binding site" evidence="8">
    <location>
        <position position="49"/>
    </location>
    <ligand>
        <name>Mg(2+)</name>
        <dbReference type="ChEBI" id="CHEBI:18420"/>
        <label>1</label>
    </ligand>
</feature>
<dbReference type="Proteomes" id="UP000015101">
    <property type="component" value="Unassembled WGS sequence"/>
</dbReference>
<proteinExistence type="inferred from homology"/>
<dbReference type="CTD" id="20199219"/>
<dbReference type="PIRSF" id="PIRSF016939">
    <property type="entry name" value="ADP_ribslarg_hdr"/>
    <property type="match status" value="1"/>
</dbReference>
<dbReference type="GO" id="GO:0003875">
    <property type="term" value="F:ADP-ribosylarginine hydrolase activity"/>
    <property type="evidence" value="ECO:0007669"/>
    <property type="project" value="UniProtKB-EC"/>
</dbReference>
<dbReference type="PANTHER" id="PTHR16222:SF26">
    <property type="entry name" value="ADP-RIBOSYLHYDROLASE ARH1"/>
    <property type="match status" value="1"/>
</dbReference>
<dbReference type="EnsemblMetazoa" id="HelroT161549">
    <property type="protein sequence ID" value="HelroP161549"/>
    <property type="gene ID" value="HelroG161549"/>
</dbReference>
<evidence type="ECO:0000256" key="3">
    <source>
        <dbReference type="ARBA" id="ARBA00049582"/>
    </source>
</evidence>
<dbReference type="STRING" id="6412.T1ERL9"/>
<evidence type="ECO:0000256" key="2">
    <source>
        <dbReference type="ARBA" id="ARBA00022801"/>
    </source>
</evidence>
<feature type="binding site" evidence="8">
    <location>
        <position position="326"/>
    </location>
    <ligand>
        <name>Mg(2+)</name>
        <dbReference type="ChEBI" id="CHEBI:18420"/>
        <label>1</label>
    </ligand>
</feature>
<reference evidence="11" key="1">
    <citation type="submission" date="2012-12" db="EMBL/GenBank/DDBJ databases">
        <authorList>
            <person name="Hellsten U."/>
            <person name="Grimwood J."/>
            <person name="Chapman J.A."/>
            <person name="Shapiro H."/>
            <person name="Aerts A."/>
            <person name="Otillar R.P."/>
            <person name="Terry A.Y."/>
            <person name="Boore J.L."/>
            <person name="Simakov O."/>
            <person name="Marletaz F."/>
            <person name="Cho S.-J."/>
            <person name="Edsinger-Gonzales E."/>
            <person name="Havlak P."/>
            <person name="Kuo D.-H."/>
            <person name="Larsson T."/>
            <person name="Lv J."/>
            <person name="Arendt D."/>
            <person name="Savage R."/>
            <person name="Osoegawa K."/>
            <person name="de Jong P."/>
            <person name="Lindberg D.R."/>
            <person name="Seaver E.C."/>
            <person name="Weisblat D.A."/>
            <person name="Putnam N.H."/>
            <person name="Grigoriev I.V."/>
            <person name="Rokhsar D.S."/>
        </authorList>
    </citation>
    <scope>NUCLEOTIDE SEQUENCE</scope>
</reference>
<dbReference type="EMBL" id="KB096742">
    <property type="protein sequence ID" value="ESO02296.1"/>
    <property type="molecule type" value="Genomic_DNA"/>
</dbReference>
<dbReference type="InterPro" id="IPR050792">
    <property type="entry name" value="ADP-ribosylglycohydrolase"/>
</dbReference>
<gene>
    <name evidence="10" type="primary">20199219</name>
    <name evidence="9" type="ORF">HELRODRAFT_161549</name>
</gene>
<evidence type="ECO:0000256" key="7">
    <source>
        <dbReference type="ARBA" id="ARBA00049810"/>
    </source>
</evidence>
<evidence type="ECO:0000313" key="11">
    <source>
        <dbReference type="Proteomes" id="UP000015101"/>
    </source>
</evidence>
<organism evidence="10 11">
    <name type="scientific">Helobdella robusta</name>
    <name type="common">Californian leech</name>
    <dbReference type="NCBI Taxonomy" id="6412"/>
    <lineage>
        <taxon>Eukaryota</taxon>
        <taxon>Metazoa</taxon>
        <taxon>Spiralia</taxon>
        <taxon>Lophotrochozoa</taxon>
        <taxon>Annelida</taxon>
        <taxon>Clitellata</taxon>
        <taxon>Hirudinea</taxon>
        <taxon>Rhynchobdellida</taxon>
        <taxon>Glossiphoniidae</taxon>
        <taxon>Helobdella</taxon>
    </lineage>
</organism>
<dbReference type="InterPro" id="IPR005502">
    <property type="entry name" value="Ribosyl_crysJ1"/>
</dbReference>
<comment type="cofactor">
    <cofactor evidence="8">
        <name>Mg(2+)</name>
        <dbReference type="ChEBI" id="CHEBI:18420"/>
    </cofactor>
    <text evidence="8">Binds 2 magnesium ions per subunit.</text>
</comment>
<dbReference type="GO" id="GO:0000287">
    <property type="term" value="F:magnesium ion binding"/>
    <property type="evidence" value="ECO:0007669"/>
    <property type="project" value="InterPro"/>
</dbReference>
<dbReference type="Gene3D" id="1.10.4080.10">
    <property type="entry name" value="ADP-ribosylation/Crystallin J1"/>
    <property type="match status" value="1"/>
</dbReference>
<evidence type="ECO:0000313" key="9">
    <source>
        <dbReference type="EMBL" id="ESO02296.1"/>
    </source>
</evidence>
<dbReference type="InParanoid" id="T1ERL9"/>
<feature type="binding site" evidence="8">
    <location>
        <position position="329"/>
    </location>
    <ligand>
        <name>Mg(2+)</name>
        <dbReference type="ChEBI" id="CHEBI:18420"/>
        <label>1</label>
    </ligand>
</feature>
<dbReference type="PANTHER" id="PTHR16222">
    <property type="entry name" value="ADP-RIBOSYLGLYCOHYDROLASE"/>
    <property type="match status" value="1"/>
</dbReference>
<feature type="binding site" evidence="8">
    <location>
        <position position="328"/>
    </location>
    <ligand>
        <name>Mg(2+)</name>
        <dbReference type="ChEBI" id="CHEBI:18420"/>
        <label>1</label>
    </ligand>
</feature>
<evidence type="ECO:0000256" key="4">
    <source>
        <dbReference type="ARBA" id="ARBA00049725"/>
    </source>
</evidence>
<sequence length="377" mass="41946">MILGGAADAIGYFRGAWEFEKSGVVIHNELKKMGGIAALDVRKPKWIISDDTVMHLATAEALVEYWKSGINDLKKLYQTVAKYYLRCMNDMNDRAPGNTCMFSTNLLKPDTPDGYIIPYDSGGGGCGAAMRSMCIGMYFPRADQLDRLVAVSVECGRMTHNHPTGYLGSLASALFTHYAIQARPMVSWGAGLMEAIDLAWGYVKNEGRDVEENERDWSYFKNAWGDYLKLRGIIDGASPPTFPDNFDVMERDVFYKKISFHGDGGSSGHDAPMIAFVDGFFLIRLPPLNVSIIFSMATFFRKYDALLASGDSWEELSNRAFFHGGDSDSTAIIAATWFGILYGIKGVPTGNYQNLEYKDRLENAGKNIFDLVEKLFD</sequence>
<dbReference type="AlphaFoldDB" id="T1ERL9"/>
<keyword evidence="8" id="KW-0460">Magnesium</keyword>
<keyword evidence="2" id="KW-0378">Hydrolase</keyword>
<comment type="similarity">
    <text evidence="1">Belongs to the ADP-ribosylglycohydrolase family.</text>
</comment>
<name>T1ERL9_HELRO</name>
<dbReference type="OMA" id="ICWNSTI"/>
<evidence type="ECO:0000256" key="1">
    <source>
        <dbReference type="ARBA" id="ARBA00010702"/>
    </source>
</evidence>
<evidence type="ECO:0000313" key="10">
    <source>
        <dbReference type="EnsemblMetazoa" id="HelroP161549"/>
    </source>
</evidence>
<dbReference type="eggNOG" id="ENOG502QPMI">
    <property type="taxonomic scope" value="Eukaryota"/>
</dbReference>
<dbReference type="EC" id="3.2.2.19" evidence="4"/>
<accession>T1ERL9</accession>
<dbReference type="OrthoDB" id="10250509at2759"/>